<dbReference type="CDD" id="cd03801">
    <property type="entry name" value="GT4_PimA-like"/>
    <property type="match status" value="1"/>
</dbReference>
<evidence type="ECO:0000313" key="2">
    <source>
        <dbReference type="EMBL" id="MCX3264028.1"/>
    </source>
</evidence>
<comment type="caution">
    <text evidence="2">The sequence shown here is derived from an EMBL/GenBank/DDBJ whole genome shotgun (WGS) entry which is preliminary data.</text>
</comment>
<protein>
    <submittedName>
        <fullName evidence="2">Glycosyltransferase family 4 protein</fullName>
    </submittedName>
</protein>
<organism evidence="2 3">
    <name type="scientific">Pedobacter agri</name>
    <dbReference type="NCBI Taxonomy" id="454586"/>
    <lineage>
        <taxon>Bacteria</taxon>
        <taxon>Pseudomonadati</taxon>
        <taxon>Bacteroidota</taxon>
        <taxon>Sphingobacteriia</taxon>
        <taxon>Sphingobacteriales</taxon>
        <taxon>Sphingobacteriaceae</taxon>
        <taxon>Pedobacter</taxon>
    </lineage>
</organism>
<keyword evidence="3" id="KW-1185">Reference proteome</keyword>
<dbReference type="Proteomes" id="UP001142592">
    <property type="component" value="Unassembled WGS sequence"/>
</dbReference>
<feature type="domain" description="Glycosyl transferase family 1" evidence="1">
    <location>
        <begin position="160"/>
        <end position="331"/>
    </location>
</feature>
<accession>A0A9X3I903</accession>
<dbReference type="RefSeq" id="WP_010599396.1">
    <property type="nucleotide sequence ID" value="NZ_JAPJUH010000002.1"/>
</dbReference>
<dbReference type="Gene3D" id="3.40.50.2000">
    <property type="entry name" value="Glycogen Phosphorylase B"/>
    <property type="match status" value="2"/>
</dbReference>
<evidence type="ECO:0000259" key="1">
    <source>
        <dbReference type="Pfam" id="PF00534"/>
    </source>
</evidence>
<dbReference type="SUPFAM" id="SSF53756">
    <property type="entry name" value="UDP-Glycosyltransferase/glycogen phosphorylase"/>
    <property type="match status" value="1"/>
</dbReference>
<dbReference type="InterPro" id="IPR050194">
    <property type="entry name" value="Glycosyltransferase_grp1"/>
</dbReference>
<dbReference type="EMBL" id="JAPJUH010000002">
    <property type="protein sequence ID" value="MCX3264028.1"/>
    <property type="molecule type" value="Genomic_DNA"/>
</dbReference>
<dbReference type="PANTHER" id="PTHR45947">
    <property type="entry name" value="SULFOQUINOVOSYL TRANSFERASE SQD2"/>
    <property type="match status" value="1"/>
</dbReference>
<dbReference type="GO" id="GO:0016757">
    <property type="term" value="F:glycosyltransferase activity"/>
    <property type="evidence" value="ECO:0007669"/>
    <property type="project" value="InterPro"/>
</dbReference>
<reference evidence="2" key="1">
    <citation type="submission" date="2022-11" db="EMBL/GenBank/DDBJ databases">
        <authorList>
            <person name="Graham C."/>
            <person name="Newman J.D."/>
        </authorList>
    </citation>
    <scope>NUCLEOTIDE SEQUENCE</scope>
    <source>
        <strain evidence="2">DSM 19486</strain>
    </source>
</reference>
<evidence type="ECO:0000313" key="3">
    <source>
        <dbReference type="Proteomes" id="UP001142592"/>
    </source>
</evidence>
<gene>
    <name evidence="2" type="ORF">OQZ29_04685</name>
</gene>
<dbReference type="InterPro" id="IPR001296">
    <property type="entry name" value="Glyco_trans_1"/>
</dbReference>
<sequence length="409" mass="46656">MKILTVVYNLEQGGTQRAAQTFCEAYFRLRNDSRMLALYAGGQRAVDLKQAGINVNVGVSESYLLELKKWSPDVVHLHSHAIKGVDILKIREMCPSAVFIETNVFSALSDYSEDMLKYSFQLSEWCNYLYISRGGNKKKSLVLPNPVEVNNFKKSNAEDRANFRRYYNIPEETFVLGKIGQSFGGKWSKYLIDTLEMFVNTISTNVIMILVSPSQQLLNYVKERSLSDYVIHINKITGDKLLCDCYSSIDVFVHASSQGESFGYVLAESLLCETPVVVLNTPWADNSQAEVVGDAIGGFCVNNRQEMFNSICRLYENVSLRIELGKKGRNRIVSIYDSIKIAKKCLSYLSHEYETSKTITLNSLEGVKNFKFFDKQIVIFLLWLKLKVKLFHRGSNFLLKKFLGFQFDF</sequence>
<dbReference type="Pfam" id="PF00534">
    <property type="entry name" value="Glycos_transf_1"/>
    <property type="match status" value="1"/>
</dbReference>
<name>A0A9X3I903_9SPHI</name>
<dbReference type="PANTHER" id="PTHR45947:SF3">
    <property type="entry name" value="SULFOQUINOVOSYL TRANSFERASE SQD2"/>
    <property type="match status" value="1"/>
</dbReference>
<proteinExistence type="predicted"/>
<dbReference type="AlphaFoldDB" id="A0A9X3I903"/>